<evidence type="ECO:0000256" key="1">
    <source>
        <dbReference type="ARBA" id="ARBA00004429"/>
    </source>
</evidence>
<dbReference type="EMBL" id="LAZR01020687">
    <property type="protein sequence ID" value="KKL87997.1"/>
    <property type="molecule type" value="Genomic_DNA"/>
</dbReference>
<evidence type="ECO:0000256" key="4">
    <source>
        <dbReference type="ARBA" id="ARBA00022519"/>
    </source>
</evidence>
<evidence type="ECO:0000313" key="9">
    <source>
        <dbReference type="EMBL" id="KKL87997.1"/>
    </source>
</evidence>
<keyword evidence="2" id="KW-0813">Transport</keyword>
<protein>
    <submittedName>
        <fullName evidence="9">Uncharacterized protein</fullName>
    </submittedName>
</protein>
<evidence type="ECO:0000256" key="3">
    <source>
        <dbReference type="ARBA" id="ARBA00022475"/>
    </source>
</evidence>
<organism evidence="9">
    <name type="scientific">marine sediment metagenome</name>
    <dbReference type="NCBI Taxonomy" id="412755"/>
    <lineage>
        <taxon>unclassified sequences</taxon>
        <taxon>metagenomes</taxon>
        <taxon>ecological metagenomes</taxon>
    </lineage>
</organism>
<feature type="transmembrane region" description="Helical" evidence="8">
    <location>
        <begin position="234"/>
        <end position="260"/>
    </location>
</feature>
<comment type="caution">
    <text evidence="9">The sequence shown here is derived from an EMBL/GenBank/DDBJ whole genome shotgun (WGS) entry which is preliminary data.</text>
</comment>
<dbReference type="AlphaFoldDB" id="A0A0F9IL95"/>
<feature type="transmembrane region" description="Helical" evidence="8">
    <location>
        <begin position="458"/>
        <end position="477"/>
    </location>
</feature>
<dbReference type="PANTHER" id="PTHR30574">
    <property type="entry name" value="INNER MEMBRANE PROTEIN YEDE"/>
    <property type="match status" value="1"/>
</dbReference>
<keyword evidence="5 8" id="KW-0812">Transmembrane</keyword>
<proteinExistence type="predicted"/>
<name>A0A0F9IL95_9ZZZZ</name>
<feature type="transmembrane region" description="Helical" evidence="8">
    <location>
        <begin position="121"/>
        <end position="143"/>
    </location>
</feature>
<evidence type="ECO:0000256" key="6">
    <source>
        <dbReference type="ARBA" id="ARBA00022989"/>
    </source>
</evidence>
<evidence type="ECO:0000256" key="8">
    <source>
        <dbReference type="SAM" id="Phobius"/>
    </source>
</evidence>
<dbReference type="InterPro" id="IPR007272">
    <property type="entry name" value="Sulf_transp_TsuA/YedE"/>
</dbReference>
<evidence type="ECO:0000256" key="5">
    <source>
        <dbReference type="ARBA" id="ARBA00022692"/>
    </source>
</evidence>
<reference evidence="9" key="1">
    <citation type="journal article" date="2015" name="Nature">
        <title>Complex archaea that bridge the gap between prokaryotes and eukaryotes.</title>
        <authorList>
            <person name="Spang A."/>
            <person name="Saw J.H."/>
            <person name="Jorgensen S.L."/>
            <person name="Zaremba-Niedzwiedzka K."/>
            <person name="Martijn J."/>
            <person name="Lind A.E."/>
            <person name="van Eijk R."/>
            <person name="Schleper C."/>
            <person name="Guy L."/>
            <person name="Ettema T.J."/>
        </authorList>
    </citation>
    <scope>NUCLEOTIDE SEQUENCE</scope>
</reference>
<feature type="transmembrane region" description="Helical" evidence="8">
    <location>
        <begin position="91"/>
        <end position="115"/>
    </location>
</feature>
<keyword evidence="7 8" id="KW-0472">Membrane</keyword>
<keyword evidence="3" id="KW-1003">Cell membrane</keyword>
<feature type="transmembrane region" description="Helical" evidence="8">
    <location>
        <begin position="422"/>
        <end position="452"/>
    </location>
</feature>
<dbReference type="GO" id="GO:0005886">
    <property type="term" value="C:plasma membrane"/>
    <property type="evidence" value="ECO:0007669"/>
    <property type="project" value="UniProtKB-SubCell"/>
</dbReference>
<feature type="transmembrane region" description="Helical" evidence="8">
    <location>
        <begin position="28"/>
        <end position="47"/>
    </location>
</feature>
<dbReference type="PANTHER" id="PTHR30574:SF1">
    <property type="entry name" value="SULPHUR TRANSPORT DOMAIN-CONTAINING PROTEIN"/>
    <property type="match status" value="1"/>
</dbReference>
<feature type="transmembrane region" description="Helical" evidence="8">
    <location>
        <begin position="155"/>
        <end position="178"/>
    </location>
</feature>
<sequence>MNVKLGFVQETDRIPPEEAARSAWKKQIWALGIVGFFSIVSIGTYAYNELYVYLSAYLWFGFIYGMCLQYGRFCFASAFRDLFAVGVPRMVVGIMIATFLFGVVASFVTAMGISTFHSSPYGIHSVIAGIIFGVGMVFAGGCASGSLYKTGEGNMTAFLVIVSISITQAIFVDIGGVFNKLVPASWAESAASKGLPEVINVSDGWVDQYLAGYVWNQPVSTYAELLGMVRESFLGAYVGNLFMGVFLPGMVLLAIAYLIWGRKAEKNKMHIAKDKKMSFKENLKGFWGMIVSSKRTAIAGLILGVANGLQMFTLEGLRIKFGVRNAGEILQRLGFDFGLSTRGTVFDPGYWYVTTQEAQWVGWMLQKLGWNNMDNIFFGYINGIPNPAVNPADWMSLALIGGAAVMALLSNEFKFKIPTLELAIWAIIGGSLMGIGSRLALGCNIGAFFVRVANGDPAGWLFGIGMIGGAFIGVKFFNWWTQRQMEKELAALDF</sequence>
<feature type="transmembrane region" description="Helical" evidence="8">
    <location>
        <begin position="59"/>
        <end position="79"/>
    </location>
</feature>
<dbReference type="Pfam" id="PF04143">
    <property type="entry name" value="Sulf_transp"/>
    <property type="match status" value="1"/>
</dbReference>
<evidence type="ECO:0000256" key="2">
    <source>
        <dbReference type="ARBA" id="ARBA00022448"/>
    </source>
</evidence>
<feature type="transmembrane region" description="Helical" evidence="8">
    <location>
        <begin position="394"/>
        <end position="410"/>
    </location>
</feature>
<keyword evidence="4" id="KW-0997">Cell inner membrane</keyword>
<comment type="subcellular location">
    <subcellularLocation>
        <location evidence="1">Cell inner membrane</location>
        <topology evidence="1">Multi-pass membrane protein</topology>
    </subcellularLocation>
</comment>
<gene>
    <name evidence="9" type="ORF">LCGC14_1929090</name>
</gene>
<keyword evidence="6 8" id="KW-1133">Transmembrane helix</keyword>
<accession>A0A0F9IL95</accession>
<evidence type="ECO:0000256" key="7">
    <source>
        <dbReference type="ARBA" id="ARBA00023136"/>
    </source>
</evidence>